<evidence type="ECO:0000256" key="3">
    <source>
        <dbReference type="ARBA" id="ARBA00022475"/>
    </source>
</evidence>
<sequence>MNSPVAACSAAGTLLLYLLVSTLAFRDRWSGERFVAGISASLVNSTNLGLPIAAYVLGDIRLAAPVIAFQLAIYTPLYIILLDQVSGERNIKRRSNMSAKNAKYSRRLFTTLNTFVQSAANPIALGALMGLLFSWKQWRVPDFLDETLDLVGGAAVPLLLLSFGLSLVGNKPLSRSEGRRLDVLIAAVFKLVLHPLLAYLTAVLFFQLEGPALLAAVVMAGLPSAQNVFVAAIRYGTGEITARDTVLVTTVLAAPTIALFVVLL</sequence>
<feature type="transmembrane region" description="Helical" evidence="7">
    <location>
        <begin position="212"/>
        <end position="233"/>
    </location>
</feature>
<evidence type="ECO:0000256" key="5">
    <source>
        <dbReference type="ARBA" id="ARBA00022989"/>
    </source>
</evidence>
<keyword evidence="3" id="KW-1003">Cell membrane</keyword>
<dbReference type="GO" id="GO:0055085">
    <property type="term" value="P:transmembrane transport"/>
    <property type="evidence" value="ECO:0007669"/>
    <property type="project" value="InterPro"/>
</dbReference>
<comment type="caution">
    <text evidence="8">The sequence shown here is derived from an EMBL/GenBank/DDBJ whole genome shotgun (WGS) entry which is preliminary data.</text>
</comment>
<keyword evidence="9" id="KW-1185">Reference proteome</keyword>
<dbReference type="RefSeq" id="WP_157325495.1">
    <property type="nucleotide sequence ID" value="NZ_BMFX01000023.1"/>
</dbReference>
<dbReference type="PANTHER" id="PTHR36838:SF1">
    <property type="entry name" value="SLR1864 PROTEIN"/>
    <property type="match status" value="1"/>
</dbReference>
<name>A0A7K1ULY9_9MICC</name>
<feature type="transmembrane region" description="Helical" evidence="7">
    <location>
        <begin position="34"/>
        <end position="56"/>
    </location>
</feature>
<evidence type="ECO:0000256" key="1">
    <source>
        <dbReference type="ARBA" id="ARBA00004141"/>
    </source>
</evidence>
<accession>A0A7K1ULY9</accession>
<evidence type="ECO:0000256" key="4">
    <source>
        <dbReference type="ARBA" id="ARBA00022692"/>
    </source>
</evidence>
<feature type="transmembrane region" description="Helical" evidence="7">
    <location>
        <begin position="108"/>
        <end position="135"/>
    </location>
</feature>
<evidence type="ECO:0000256" key="6">
    <source>
        <dbReference type="ARBA" id="ARBA00023136"/>
    </source>
</evidence>
<keyword evidence="2" id="KW-0813">Transport</keyword>
<dbReference type="InterPro" id="IPR004776">
    <property type="entry name" value="Mem_transp_PIN-like"/>
</dbReference>
<feature type="transmembrane region" description="Helical" evidence="7">
    <location>
        <begin position="245"/>
        <end position="263"/>
    </location>
</feature>
<gene>
    <name evidence="8" type="ORF">GNZ21_14235</name>
</gene>
<feature type="transmembrane region" description="Helical" evidence="7">
    <location>
        <begin position="181"/>
        <end position="206"/>
    </location>
</feature>
<reference evidence="8 9" key="1">
    <citation type="submission" date="2019-12" db="EMBL/GenBank/DDBJ databases">
        <title>Nesterenkonia muleiensis sp. nov., a novel actinobacterium isolated from sap of Populus euphratica.</title>
        <authorList>
            <person name="Wang R."/>
        </authorList>
    </citation>
    <scope>NUCLEOTIDE SEQUENCE [LARGE SCALE GENOMIC DNA]</scope>
    <source>
        <strain evidence="8 9">F10</strain>
    </source>
</reference>
<dbReference type="OrthoDB" id="5405318at2"/>
<dbReference type="GO" id="GO:0016020">
    <property type="term" value="C:membrane"/>
    <property type="evidence" value="ECO:0007669"/>
    <property type="project" value="UniProtKB-SubCell"/>
</dbReference>
<feature type="transmembrane region" description="Helical" evidence="7">
    <location>
        <begin position="6"/>
        <end position="25"/>
    </location>
</feature>
<organism evidence="8 9">
    <name type="scientific">Nesterenkonia alkaliphila</name>
    <dbReference type="NCBI Taxonomy" id="1463631"/>
    <lineage>
        <taxon>Bacteria</taxon>
        <taxon>Bacillati</taxon>
        <taxon>Actinomycetota</taxon>
        <taxon>Actinomycetes</taxon>
        <taxon>Micrococcales</taxon>
        <taxon>Micrococcaceae</taxon>
        <taxon>Nesterenkonia</taxon>
    </lineage>
</organism>
<dbReference type="Pfam" id="PF03547">
    <property type="entry name" value="Mem_trans"/>
    <property type="match status" value="1"/>
</dbReference>
<dbReference type="EMBL" id="WRPM01000100">
    <property type="protein sequence ID" value="MVT27495.1"/>
    <property type="molecule type" value="Genomic_DNA"/>
</dbReference>
<keyword evidence="6 7" id="KW-0472">Membrane</keyword>
<evidence type="ECO:0000313" key="9">
    <source>
        <dbReference type="Proteomes" id="UP000460157"/>
    </source>
</evidence>
<keyword evidence="4 7" id="KW-0812">Transmembrane</keyword>
<dbReference type="PANTHER" id="PTHR36838">
    <property type="entry name" value="AUXIN EFFLUX CARRIER FAMILY PROTEIN"/>
    <property type="match status" value="1"/>
</dbReference>
<keyword evidence="5 7" id="KW-1133">Transmembrane helix</keyword>
<evidence type="ECO:0000313" key="8">
    <source>
        <dbReference type="EMBL" id="MVT27495.1"/>
    </source>
</evidence>
<feature type="transmembrane region" description="Helical" evidence="7">
    <location>
        <begin position="150"/>
        <end position="169"/>
    </location>
</feature>
<evidence type="ECO:0000256" key="2">
    <source>
        <dbReference type="ARBA" id="ARBA00022448"/>
    </source>
</evidence>
<feature type="transmembrane region" description="Helical" evidence="7">
    <location>
        <begin position="62"/>
        <end position="87"/>
    </location>
</feature>
<dbReference type="Proteomes" id="UP000460157">
    <property type="component" value="Unassembled WGS sequence"/>
</dbReference>
<comment type="subcellular location">
    <subcellularLocation>
        <location evidence="1">Membrane</location>
        <topology evidence="1">Multi-pass membrane protein</topology>
    </subcellularLocation>
</comment>
<evidence type="ECO:0000256" key="7">
    <source>
        <dbReference type="SAM" id="Phobius"/>
    </source>
</evidence>
<protein>
    <submittedName>
        <fullName evidence="8">AEC family transporter</fullName>
    </submittedName>
</protein>
<proteinExistence type="predicted"/>
<dbReference type="AlphaFoldDB" id="A0A7K1ULY9"/>